<reference evidence="5 6" key="1">
    <citation type="journal article" date="2016" name="Genome Announc.">
        <title>Complete Genome Sequence of Thiostrepton-Producing Streptomyces laurentii ATCC 31255.</title>
        <authorList>
            <person name="Doi K."/>
            <person name="Fujino Y."/>
            <person name="Nagayoshi Y."/>
            <person name="Ohshima T."/>
            <person name="Ogata S."/>
        </authorList>
    </citation>
    <scope>NUCLEOTIDE SEQUENCE [LARGE SCALE GENOMIC DNA]</scope>
    <source>
        <strain evidence="5 6">ATCC 31255</strain>
    </source>
</reference>
<evidence type="ECO:0000256" key="3">
    <source>
        <dbReference type="ARBA" id="ARBA00023125"/>
    </source>
</evidence>
<evidence type="ECO:0000256" key="4">
    <source>
        <dbReference type="ARBA" id="ARBA00023163"/>
    </source>
</evidence>
<dbReference type="SUPFAM" id="SSF46785">
    <property type="entry name" value="Winged helix' DNA-binding domain"/>
    <property type="match status" value="1"/>
</dbReference>
<keyword evidence="4" id="KW-0804">Transcription</keyword>
<dbReference type="Proteomes" id="UP000217676">
    <property type="component" value="Chromosome"/>
</dbReference>
<dbReference type="Pfam" id="PF03965">
    <property type="entry name" value="Penicillinase_R"/>
    <property type="match status" value="1"/>
</dbReference>
<dbReference type="AlphaFoldDB" id="A0A169MZ29"/>
<dbReference type="InterPro" id="IPR036390">
    <property type="entry name" value="WH_DNA-bd_sf"/>
</dbReference>
<evidence type="ECO:0000256" key="2">
    <source>
        <dbReference type="ARBA" id="ARBA00023015"/>
    </source>
</evidence>
<gene>
    <name evidence="5" type="ORF">SLA_0067</name>
</gene>
<dbReference type="InterPro" id="IPR036388">
    <property type="entry name" value="WH-like_DNA-bd_sf"/>
</dbReference>
<dbReference type="EMBL" id="AP017424">
    <property type="protein sequence ID" value="BAU81022.1"/>
    <property type="molecule type" value="Genomic_DNA"/>
</dbReference>
<dbReference type="GO" id="GO:0045892">
    <property type="term" value="P:negative regulation of DNA-templated transcription"/>
    <property type="evidence" value="ECO:0007669"/>
    <property type="project" value="InterPro"/>
</dbReference>
<evidence type="ECO:0000313" key="5">
    <source>
        <dbReference type="EMBL" id="BAU81022.1"/>
    </source>
</evidence>
<dbReference type="InterPro" id="IPR005650">
    <property type="entry name" value="BlaI_family"/>
</dbReference>
<dbReference type="Gene3D" id="1.10.10.10">
    <property type="entry name" value="Winged helix-like DNA-binding domain superfamily/Winged helix DNA-binding domain"/>
    <property type="match status" value="1"/>
</dbReference>
<dbReference type="KEGG" id="slau:SLA_0067"/>
<protein>
    <submittedName>
        <fullName evidence="5">CopY family transcriptional repressor</fullName>
    </submittedName>
</protein>
<comment type="similarity">
    <text evidence="1">Belongs to the BlaI transcriptional regulatory family.</text>
</comment>
<sequence length="110" mass="11526">MLAALVQEAGPVTAGCVQERIGGGITYTTVMTILTRLHAKGAVARERVGRSFAWTAVADESGLAALRMRKVLDAESDRQAVLASFVTALSPGDEQLLRDLLAQAAETGEG</sequence>
<accession>A0A169MZ29</accession>
<dbReference type="GO" id="GO:0003677">
    <property type="term" value="F:DNA binding"/>
    <property type="evidence" value="ECO:0007669"/>
    <property type="project" value="UniProtKB-KW"/>
</dbReference>
<keyword evidence="2" id="KW-0805">Transcription regulation</keyword>
<organism evidence="5 6">
    <name type="scientific">Streptomyces laurentii</name>
    <dbReference type="NCBI Taxonomy" id="39478"/>
    <lineage>
        <taxon>Bacteria</taxon>
        <taxon>Bacillati</taxon>
        <taxon>Actinomycetota</taxon>
        <taxon>Actinomycetes</taxon>
        <taxon>Kitasatosporales</taxon>
        <taxon>Streptomycetaceae</taxon>
        <taxon>Streptomyces</taxon>
    </lineage>
</organism>
<keyword evidence="6" id="KW-1185">Reference proteome</keyword>
<name>A0A169MZ29_STRLU</name>
<keyword evidence="3" id="KW-0238">DNA-binding</keyword>
<evidence type="ECO:0000313" key="6">
    <source>
        <dbReference type="Proteomes" id="UP000217676"/>
    </source>
</evidence>
<evidence type="ECO:0000256" key="1">
    <source>
        <dbReference type="ARBA" id="ARBA00011046"/>
    </source>
</evidence>
<proteinExistence type="inferred from homology"/>